<dbReference type="PANTHER" id="PTHR43404">
    <property type="entry name" value="LIPOPOLYSACCHARIDE CHOLINEPHOSPHOTRANSFERASE LICD"/>
    <property type="match status" value="1"/>
</dbReference>
<evidence type="ECO:0000259" key="2">
    <source>
        <dbReference type="Pfam" id="PF04991"/>
    </source>
</evidence>
<evidence type="ECO:0000313" key="4">
    <source>
        <dbReference type="Proteomes" id="UP000824496"/>
    </source>
</evidence>
<dbReference type="Pfam" id="PF04991">
    <property type="entry name" value="LicD"/>
    <property type="match status" value="1"/>
</dbReference>
<feature type="region of interest" description="Disordered" evidence="1">
    <location>
        <begin position="1"/>
        <end position="35"/>
    </location>
</feature>
<name>A0ABM7U897_9ACTO</name>
<dbReference type="Proteomes" id="UP000824496">
    <property type="component" value="Chromosome"/>
</dbReference>
<reference evidence="3 4" key="1">
    <citation type="submission" date="2021-08" db="EMBL/GenBank/DDBJ databases">
        <title>Whole genome sequence of novel Actinomyces species strain MAS-1.</title>
        <authorList>
            <person name="Saito M."/>
            <person name="Kuwahara N."/>
            <person name="Takizawa T."/>
            <person name="Gotouda H."/>
            <person name="Ochiai T."/>
        </authorList>
    </citation>
    <scope>NUCLEOTIDE SEQUENCE [LARGE SCALE GENOMIC DNA]</scope>
    <source>
        <strain evidence="3 4">MAS-1</strain>
    </source>
</reference>
<proteinExistence type="predicted"/>
<dbReference type="InterPro" id="IPR052942">
    <property type="entry name" value="LPS_cholinephosphotransferase"/>
</dbReference>
<gene>
    <name evidence="3" type="ORF">MANAM107_05050</name>
</gene>
<sequence>MSSTENSTEPGASRAPGESSGGPTGPAPSGPIDGTADEATLRRVQRATTHVLRELDRVCGELGIAYAVYGGTAIGAVRHRGFIPWDDDVDVCMPRADYERFLELAPGVIGEDFVVMSQRSHRDYPKTFAVMGLVGTEFVPAAAADRAFPVPIGVDVFPLDRVPRDRRAFRRQSRRTWVWGRLLFLHGSATPETGLTGVVGAAASAVFHAVHGTMKGLRVPPSALYQRWEQAARLYEDGSGRSAGGSRVLGDYSTQEPLRWSASEAELLPTSRVPFEDIMVELPRDYDAVLRRGYGDYMELPPPEQRVNHKPVRVDFGRHDPDAM</sequence>
<protein>
    <submittedName>
        <fullName evidence="3">LPS cholinephosphotransferase</fullName>
    </submittedName>
</protein>
<accession>A0ABM7U897</accession>
<feature type="domain" description="LicD/FKTN/FKRP nucleotidyltransferase" evidence="2">
    <location>
        <begin position="59"/>
        <end position="167"/>
    </location>
</feature>
<evidence type="ECO:0000313" key="3">
    <source>
        <dbReference type="EMBL" id="BDA63671.1"/>
    </source>
</evidence>
<evidence type="ECO:0000256" key="1">
    <source>
        <dbReference type="SAM" id="MobiDB-lite"/>
    </source>
</evidence>
<feature type="compositionally biased region" description="Polar residues" evidence="1">
    <location>
        <begin position="1"/>
        <end position="10"/>
    </location>
</feature>
<dbReference type="RefSeq" id="WP_223910701.1">
    <property type="nucleotide sequence ID" value="NZ_AP025017.1"/>
</dbReference>
<dbReference type="EMBL" id="AP025017">
    <property type="protein sequence ID" value="BDA63671.1"/>
    <property type="molecule type" value="Genomic_DNA"/>
</dbReference>
<dbReference type="PANTHER" id="PTHR43404:SF2">
    <property type="entry name" value="LIPOPOLYSACCHARIDE CHOLINEPHOSPHOTRANSFERASE LICD"/>
    <property type="match status" value="1"/>
</dbReference>
<keyword evidence="4" id="KW-1185">Reference proteome</keyword>
<organism evidence="3 4">
    <name type="scientific">Actinomyces capricornis</name>
    <dbReference type="NCBI Taxonomy" id="2755559"/>
    <lineage>
        <taxon>Bacteria</taxon>
        <taxon>Bacillati</taxon>
        <taxon>Actinomycetota</taxon>
        <taxon>Actinomycetes</taxon>
        <taxon>Actinomycetales</taxon>
        <taxon>Actinomycetaceae</taxon>
        <taxon>Actinomyces</taxon>
    </lineage>
</organism>
<dbReference type="InterPro" id="IPR007074">
    <property type="entry name" value="LicD/FKTN/FKRP_NTP_transf"/>
</dbReference>